<feature type="transmembrane region" description="Helical" evidence="7">
    <location>
        <begin position="298"/>
        <end position="318"/>
    </location>
</feature>
<organism evidence="8">
    <name type="scientific">Caldithrix abyssi</name>
    <dbReference type="NCBI Taxonomy" id="187145"/>
    <lineage>
        <taxon>Bacteria</taxon>
        <taxon>Pseudomonadati</taxon>
        <taxon>Calditrichota</taxon>
        <taxon>Calditrichia</taxon>
        <taxon>Calditrichales</taxon>
        <taxon>Calditrichaceae</taxon>
        <taxon>Caldithrix</taxon>
    </lineage>
</organism>
<dbReference type="PANTHER" id="PTHR11819">
    <property type="entry name" value="SOLUTE CARRIER FAMILY 5"/>
    <property type="match status" value="1"/>
</dbReference>
<keyword evidence="3 7" id="KW-0812">Transmembrane</keyword>
<feature type="transmembrane region" description="Helical" evidence="7">
    <location>
        <begin position="544"/>
        <end position="565"/>
    </location>
</feature>
<evidence type="ECO:0000256" key="1">
    <source>
        <dbReference type="ARBA" id="ARBA00004141"/>
    </source>
</evidence>
<evidence type="ECO:0000256" key="5">
    <source>
        <dbReference type="ARBA" id="ARBA00023136"/>
    </source>
</evidence>
<evidence type="ECO:0000256" key="3">
    <source>
        <dbReference type="ARBA" id="ARBA00022692"/>
    </source>
</evidence>
<proteinExistence type="inferred from homology"/>
<dbReference type="EMBL" id="DRLI01000145">
    <property type="protein sequence ID" value="HHM02108.1"/>
    <property type="molecule type" value="Genomic_DNA"/>
</dbReference>
<dbReference type="Gene3D" id="1.20.1730.10">
    <property type="entry name" value="Sodium/glucose cotransporter"/>
    <property type="match status" value="1"/>
</dbReference>
<feature type="transmembrane region" description="Helical" evidence="7">
    <location>
        <begin position="186"/>
        <end position="204"/>
    </location>
</feature>
<feature type="transmembrane region" description="Helical" evidence="7">
    <location>
        <begin position="416"/>
        <end position="437"/>
    </location>
</feature>
<feature type="transmembrane region" description="Helical" evidence="7">
    <location>
        <begin position="78"/>
        <end position="95"/>
    </location>
</feature>
<dbReference type="CDD" id="cd11477">
    <property type="entry name" value="SLC5sbd_u1"/>
    <property type="match status" value="1"/>
</dbReference>
<feature type="transmembrane region" description="Helical" evidence="7">
    <location>
        <begin position="449"/>
        <end position="469"/>
    </location>
</feature>
<feature type="transmembrane region" description="Helical" evidence="7">
    <location>
        <begin position="236"/>
        <end position="255"/>
    </location>
</feature>
<feature type="transmembrane region" description="Helical" evidence="7">
    <location>
        <begin position="391"/>
        <end position="410"/>
    </location>
</feature>
<dbReference type="InterPro" id="IPR001734">
    <property type="entry name" value="Na/solute_symporter"/>
</dbReference>
<dbReference type="InterPro" id="IPR038377">
    <property type="entry name" value="Na/Glc_symporter_sf"/>
</dbReference>
<dbReference type="AlphaFoldDB" id="A0A7V5VEW7"/>
<keyword evidence="4 7" id="KW-1133">Transmembrane helix</keyword>
<feature type="transmembrane region" description="Helical" evidence="7">
    <location>
        <begin position="330"/>
        <end position="356"/>
    </location>
</feature>
<dbReference type="Pfam" id="PF00474">
    <property type="entry name" value="SSF"/>
    <property type="match status" value="1"/>
</dbReference>
<feature type="transmembrane region" description="Helical" evidence="7">
    <location>
        <begin position="127"/>
        <end position="147"/>
    </location>
</feature>
<feature type="transmembrane region" description="Helical" evidence="7">
    <location>
        <begin position="475"/>
        <end position="496"/>
    </location>
</feature>
<dbReference type="PROSITE" id="PS50283">
    <property type="entry name" value="NA_SOLUT_SYMP_3"/>
    <property type="match status" value="1"/>
</dbReference>
<name>A0A7V5VEW7_CALAY</name>
<feature type="transmembrane region" description="Helical" evidence="7">
    <location>
        <begin position="45"/>
        <end position="66"/>
    </location>
</feature>
<dbReference type="GO" id="GO:0005412">
    <property type="term" value="F:D-glucose:sodium symporter activity"/>
    <property type="evidence" value="ECO:0007669"/>
    <property type="project" value="TreeGrafter"/>
</dbReference>
<comment type="subcellular location">
    <subcellularLocation>
        <location evidence="1">Membrane</location>
        <topology evidence="1">Multi-pass membrane protein</topology>
    </subcellularLocation>
</comment>
<protein>
    <submittedName>
        <fullName evidence="8">Na+:solute symporter</fullName>
    </submittedName>
</protein>
<evidence type="ECO:0000313" key="8">
    <source>
        <dbReference type="EMBL" id="HHM02108.1"/>
    </source>
</evidence>
<gene>
    <name evidence="8" type="ORF">ENJ15_03780</name>
</gene>
<feature type="transmembrane region" description="Helical" evidence="7">
    <location>
        <begin position="571"/>
        <end position="590"/>
    </location>
</feature>
<reference evidence="8" key="1">
    <citation type="journal article" date="2020" name="mSystems">
        <title>Genome- and Community-Level Interaction Insights into Carbon Utilization and Element Cycling Functions of Hydrothermarchaeota in Hydrothermal Sediment.</title>
        <authorList>
            <person name="Zhou Z."/>
            <person name="Liu Y."/>
            <person name="Xu W."/>
            <person name="Pan J."/>
            <person name="Luo Z.H."/>
            <person name="Li M."/>
        </authorList>
    </citation>
    <scope>NUCLEOTIDE SEQUENCE [LARGE SCALE GENOMIC DNA]</scope>
    <source>
        <strain evidence="8">HyVt-460</strain>
    </source>
</reference>
<evidence type="ECO:0000256" key="7">
    <source>
        <dbReference type="SAM" id="Phobius"/>
    </source>
</evidence>
<evidence type="ECO:0000256" key="4">
    <source>
        <dbReference type="ARBA" id="ARBA00022989"/>
    </source>
</evidence>
<dbReference type="Proteomes" id="UP000885771">
    <property type="component" value="Unassembled WGS sequence"/>
</dbReference>
<feature type="transmembrane region" description="Helical" evidence="7">
    <location>
        <begin position="6"/>
        <end position="25"/>
    </location>
</feature>
<evidence type="ECO:0000256" key="2">
    <source>
        <dbReference type="ARBA" id="ARBA00006434"/>
    </source>
</evidence>
<comment type="caution">
    <text evidence="8">The sequence shown here is derived from an EMBL/GenBank/DDBJ whole genome shotgun (WGS) entry which is preliminary data.</text>
</comment>
<evidence type="ECO:0000256" key="6">
    <source>
        <dbReference type="RuleBase" id="RU362091"/>
    </source>
</evidence>
<keyword evidence="5 7" id="KW-0472">Membrane</keyword>
<dbReference type="PANTHER" id="PTHR11819:SF77">
    <property type="entry name" value="SODIUM_GLUCOSE COTRANSPORT PROTEIN"/>
    <property type="match status" value="1"/>
</dbReference>
<sequence length="602" mass="66506">MVLSTIDWLIIASFFLVSLIIGLMVSARAGKSSSEFFLSGRNMPWWLLGVSMVATTFSADTPNLVTDIVRNHGVSGNWLWWAFLLTGMLTVFIYARLWRRSEVLTDVEFYELRYSGRPAAFLRGFRALYLGVFFNVLIMASVSLAAIKIGGVMLGLSPLTTILIASSVTVVYSMLGGLRGVLITDFFQFIIAMIGSIGAAYVVVNLPQVGGLEALISHPAVRPKMDFLPDFSNREALMTLLILPLAVQWWSVWYPGAEPGGGGYIAQRMLSAKNENHALGATLLFNVAHYALRPWPWLLIALASIIVYPDLSALHRAFPSVDMQVLKDDLAYPAMLTYLPAGLLGLVIASLIAAYMSTISTHLNWGASYVVNDFYKRFIKPQAPEKELVRMGRLTTLGLMILAGIFALLLSNALQAFNILLQVGAGTGLLFILRWFWWRINPYSELTAMIVSFFVALYFQFLHPLLFGAVPSSSFQLVSGVAFTTLCWLAVTYFTAPSEAATLRRFYEKVHPGGPGWRRFLQKEHGEGYLTGYEPGDWDVPRGILMMLTGTFTVYASLFATGKWLYEETPWALLFTALAVAGAGVTLFLYGRRPGSGAGTED</sequence>
<feature type="transmembrane region" description="Helical" evidence="7">
    <location>
        <begin position="153"/>
        <end position="174"/>
    </location>
</feature>
<accession>A0A7V5VEW7</accession>
<comment type="similarity">
    <text evidence="2 6">Belongs to the sodium:solute symporter (SSF) (TC 2.A.21) family.</text>
</comment>
<dbReference type="GO" id="GO:0005886">
    <property type="term" value="C:plasma membrane"/>
    <property type="evidence" value="ECO:0007669"/>
    <property type="project" value="TreeGrafter"/>
</dbReference>